<gene>
    <name evidence="2" type="ORF">C0Q70_09624</name>
</gene>
<proteinExistence type="predicted"/>
<comment type="caution">
    <text evidence="2">The sequence shown here is derived from an EMBL/GenBank/DDBJ whole genome shotgun (WGS) entry which is preliminary data.</text>
</comment>
<sequence>MIDEEEGPEAEVHEDVLTQGQEVDLIHTREREHQEVGGRLVDRHQVSTTNLTREVDPQQTNIMKLPAEQKKIIICLRT</sequence>
<dbReference type="EMBL" id="PZQS01000005">
    <property type="protein sequence ID" value="PVD30360.1"/>
    <property type="molecule type" value="Genomic_DNA"/>
</dbReference>
<evidence type="ECO:0000256" key="1">
    <source>
        <dbReference type="SAM" id="MobiDB-lite"/>
    </source>
</evidence>
<dbReference type="Proteomes" id="UP000245119">
    <property type="component" value="Linkage Group LG5"/>
</dbReference>
<protein>
    <submittedName>
        <fullName evidence="2">Uncharacterized protein</fullName>
    </submittedName>
</protein>
<organism evidence="2 3">
    <name type="scientific">Pomacea canaliculata</name>
    <name type="common">Golden apple snail</name>
    <dbReference type="NCBI Taxonomy" id="400727"/>
    <lineage>
        <taxon>Eukaryota</taxon>
        <taxon>Metazoa</taxon>
        <taxon>Spiralia</taxon>
        <taxon>Lophotrochozoa</taxon>
        <taxon>Mollusca</taxon>
        <taxon>Gastropoda</taxon>
        <taxon>Caenogastropoda</taxon>
        <taxon>Architaenioglossa</taxon>
        <taxon>Ampullarioidea</taxon>
        <taxon>Ampullariidae</taxon>
        <taxon>Pomacea</taxon>
    </lineage>
</organism>
<keyword evidence="3" id="KW-1185">Reference proteome</keyword>
<reference evidence="2 3" key="1">
    <citation type="submission" date="2018-04" db="EMBL/GenBank/DDBJ databases">
        <title>The genome of golden apple snail Pomacea canaliculata provides insight into stress tolerance and invasive adaptation.</title>
        <authorList>
            <person name="Liu C."/>
            <person name="Liu B."/>
            <person name="Ren Y."/>
            <person name="Zhang Y."/>
            <person name="Wang H."/>
            <person name="Li S."/>
            <person name="Jiang F."/>
            <person name="Yin L."/>
            <person name="Zhang G."/>
            <person name="Qian W."/>
            <person name="Fan W."/>
        </authorList>
    </citation>
    <scope>NUCLEOTIDE SEQUENCE [LARGE SCALE GENOMIC DNA]</scope>
    <source>
        <strain evidence="2">SZHN2017</strain>
        <tissue evidence="2">Muscle</tissue>
    </source>
</reference>
<name>A0A2T7PAB4_POMCA</name>
<evidence type="ECO:0000313" key="2">
    <source>
        <dbReference type="EMBL" id="PVD30360.1"/>
    </source>
</evidence>
<feature type="region of interest" description="Disordered" evidence="1">
    <location>
        <begin position="1"/>
        <end position="23"/>
    </location>
</feature>
<evidence type="ECO:0000313" key="3">
    <source>
        <dbReference type="Proteomes" id="UP000245119"/>
    </source>
</evidence>
<accession>A0A2T7PAB4</accession>
<dbReference type="AlphaFoldDB" id="A0A2T7PAB4"/>